<keyword evidence="1" id="KW-0732">Signal</keyword>
<proteinExistence type="predicted"/>
<feature type="signal peptide" evidence="1">
    <location>
        <begin position="1"/>
        <end position="23"/>
    </location>
</feature>
<dbReference type="EMBL" id="BGOW01000013">
    <property type="protein sequence ID" value="GBL45561.1"/>
    <property type="molecule type" value="Genomic_DNA"/>
</dbReference>
<feature type="chain" id="PRO_5019520478" description="Spy/CpxP family protein refolding chaperone" evidence="1">
    <location>
        <begin position="24"/>
        <end position="165"/>
    </location>
</feature>
<dbReference type="Proteomes" id="UP000286806">
    <property type="component" value="Unassembled WGS sequence"/>
</dbReference>
<dbReference type="GO" id="GO:0042597">
    <property type="term" value="C:periplasmic space"/>
    <property type="evidence" value="ECO:0007669"/>
    <property type="project" value="InterPro"/>
</dbReference>
<evidence type="ECO:0000256" key="1">
    <source>
        <dbReference type="SAM" id="SignalP"/>
    </source>
</evidence>
<sequence>MKLRTKLALGLISTVFAIGVATAASHEGKMHKEKHEMGCDGMGMMQGQMMKDPVAMAHKHLTELKAKLKLTKDQEPAWQAFSDKVDAQAKNMASMHDKMKGDMQNMPKTMPDRMAMMADMMKERAQNMAAMADAVKAFYSELKPEQKDEFDKMHMSHMQSMDHKK</sequence>
<dbReference type="Pfam" id="PF07813">
    <property type="entry name" value="LTXXQ"/>
    <property type="match status" value="1"/>
</dbReference>
<protein>
    <recommendedName>
        <fullName evidence="4">Spy/CpxP family protein refolding chaperone</fullName>
    </recommendedName>
</protein>
<evidence type="ECO:0000313" key="2">
    <source>
        <dbReference type="EMBL" id="GBL45561.1"/>
    </source>
</evidence>
<accession>A0A401JD26</accession>
<name>A0A401JD26_9PROT</name>
<keyword evidence="3" id="KW-1185">Reference proteome</keyword>
<gene>
    <name evidence="2" type="ORF">SFMTTN_1371</name>
</gene>
<evidence type="ECO:0000313" key="3">
    <source>
        <dbReference type="Proteomes" id="UP000286806"/>
    </source>
</evidence>
<comment type="caution">
    <text evidence="2">The sequence shown here is derived from an EMBL/GenBank/DDBJ whole genome shotgun (WGS) entry which is preliminary data.</text>
</comment>
<dbReference type="InterPro" id="IPR012899">
    <property type="entry name" value="LTXXQ"/>
</dbReference>
<dbReference type="Gene3D" id="1.20.120.1490">
    <property type="match status" value="1"/>
</dbReference>
<evidence type="ECO:0008006" key="4">
    <source>
        <dbReference type="Google" id="ProtNLM"/>
    </source>
</evidence>
<reference evidence="2 3" key="1">
    <citation type="journal article" date="2019" name="Front. Microbiol.">
        <title>Genomes of Neutrophilic Sulfur-Oxidizing Chemolithoautotrophs Representing 9 Proteobacterial Species From 8 Genera.</title>
        <authorList>
            <person name="Watanabe T."/>
            <person name="Kojima H."/>
            <person name="Umezawa K."/>
            <person name="Hori C."/>
            <person name="Takasuka T.E."/>
            <person name="Kato Y."/>
            <person name="Fukui M."/>
        </authorList>
    </citation>
    <scope>NUCLEOTIDE SEQUENCE [LARGE SCALE GENOMIC DNA]</scope>
    <source>
        <strain evidence="2 3">TTN</strain>
    </source>
</reference>
<organism evidence="2 3">
    <name type="scientific">Sulfuriferula multivorans</name>
    <dbReference type="NCBI Taxonomy" id="1559896"/>
    <lineage>
        <taxon>Bacteria</taxon>
        <taxon>Pseudomonadati</taxon>
        <taxon>Pseudomonadota</taxon>
        <taxon>Betaproteobacteria</taxon>
        <taxon>Nitrosomonadales</taxon>
        <taxon>Sulfuricellaceae</taxon>
        <taxon>Sulfuriferula</taxon>
    </lineage>
</organism>
<dbReference type="AlphaFoldDB" id="A0A401JD26"/>